<dbReference type="PANTHER" id="PTHR39472">
    <property type="entry name" value="EXPRESSED PROTEIN"/>
    <property type="match status" value="1"/>
</dbReference>
<accession>A0A9P6H289</accession>
<evidence type="ECO:0000313" key="6">
    <source>
        <dbReference type="Proteomes" id="UP000736335"/>
    </source>
</evidence>
<protein>
    <submittedName>
        <fullName evidence="5">Uncharacterized protein</fullName>
    </submittedName>
</protein>
<sequence length="269" mass="30315">MAIMDANYDQEMMRLLGIISDLSEQLNQHRATASALRNQAEGIKNQAVHTQTGFVLRRFNMDKSQEEYDGELDRMTNAITAENQALQYENKQLNLLIKEYEQTLETLMTTFRKRAHEIQERELELIRKYEAALLAKEAEQLMEDLDANMAFSSSVSTLGKNLRKALRALDGEDTQETGEERDDMTVLAASEWALDRECELARLEKENVELRRMLGFGVENGQGQRSQIGEEEKPLTVVTGPGKGPQKILGGTPGSVGPFGTFKRMRLAG</sequence>
<evidence type="ECO:0000256" key="3">
    <source>
        <dbReference type="SAM" id="Coils"/>
    </source>
</evidence>
<dbReference type="EMBL" id="WIUZ02000030">
    <property type="protein sequence ID" value="KAF9777639.1"/>
    <property type="molecule type" value="Genomic_DNA"/>
</dbReference>
<organism evidence="5 6">
    <name type="scientific">Thelephora terrestris</name>
    <dbReference type="NCBI Taxonomy" id="56493"/>
    <lineage>
        <taxon>Eukaryota</taxon>
        <taxon>Fungi</taxon>
        <taxon>Dikarya</taxon>
        <taxon>Basidiomycota</taxon>
        <taxon>Agaricomycotina</taxon>
        <taxon>Agaricomycetes</taxon>
        <taxon>Thelephorales</taxon>
        <taxon>Thelephoraceae</taxon>
        <taxon>Thelephora</taxon>
    </lineage>
</organism>
<reference evidence="5" key="1">
    <citation type="journal article" date="2020" name="Nat. Commun.">
        <title>Large-scale genome sequencing of mycorrhizal fungi provides insights into the early evolution of symbiotic traits.</title>
        <authorList>
            <person name="Miyauchi S."/>
            <person name="Kiss E."/>
            <person name="Kuo A."/>
            <person name="Drula E."/>
            <person name="Kohler A."/>
            <person name="Sanchez-Garcia M."/>
            <person name="Morin E."/>
            <person name="Andreopoulos B."/>
            <person name="Barry K.W."/>
            <person name="Bonito G."/>
            <person name="Buee M."/>
            <person name="Carver A."/>
            <person name="Chen C."/>
            <person name="Cichocki N."/>
            <person name="Clum A."/>
            <person name="Culley D."/>
            <person name="Crous P.W."/>
            <person name="Fauchery L."/>
            <person name="Girlanda M."/>
            <person name="Hayes R.D."/>
            <person name="Keri Z."/>
            <person name="LaButti K."/>
            <person name="Lipzen A."/>
            <person name="Lombard V."/>
            <person name="Magnuson J."/>
            <person name="Maillard F."/>
            <person name="Murat C."/>
            <person name="Nolan M."/>
            <person name="Ohm R.A."/>
            <person name="Pangilinan J."/>
            <person name="Pereira M.F."/>
            <person name="Perotto S."/>
            <person name="Peter M."/>
            <person name="Pfister S."/>
            <person name="Riley R."/>
            <person name="Sitrit Y."/>
            <person name="Stielow J.B."/>
            <person name="Szollosi G."/>
            <person name="Zifcakova L."/>
            <person name="Stursova M."/>
            <person name="Spatafora J.W."/>
            <person name="Tedersoo L."/>
            <person name="Vaario L.M."/>
            <person name="Yamada A."/>
            <person name="Yan M."/>
            <person name="Wang P."/>
            <person name="Xu J."/>
            <person name="Bruns T."/>
            <person name="Baldrian P."/>
            <person name="Vilgalys R."/>
            <person name="Dunand C."/>
            <person name="Henrissat B."/>
            <person name="Grigoriev I.V."/>
            <person name="Hibbett D."/>
            <person name="Nagy L.G."/>
            <person name="Martin F.M."/>
        </authorList>
    </citation>
    <scope>NUCLEOTIDE SEQUENCE</scope>
    <source>
        <strain evidence="5">UH-Tt-Lm1</strain>
    </source>
</reference>
<dbReference type="PANTHER" id="PTHR39472:SF1">
    <property type="entry name" value="EXPRESSED PROTEIN"/>
    <property type="match status" value="1"/>
</dbReference>
<comment type="caution">
    <text evidence="5">The sequence shown here is derived from an EMBL/GenBank/DDBJ whole genome shotgun (WGS) entry which is preliminary data.</text>
</comment>
<dbReference type="AlphaFoldDB" id="A0A9P6H289"/>
<dbReference type="Pfam" id="PF05769">
    <property type="entry name" value="SIKE"/>
    <property type="match status" value="1"/>
</dbReference>
<dbReference type="Proteomes" id="UP000736335">
    <property type="component" value="Unassembled WGS sequence"/>
</dbReference>
<evidence type="ECO:0000256" key="2">
    <source>
        <dbReference type="ARBA" id="ARBA00023054"/>
    </source>
</evidence>
<reference evidence="5" key="2">
    <citation type="submission" date="2020-11" db="EMBL/GenBank/DDBJ databases">
        <authorList>
            <consortium name="DOE Joint Genome Institute"/>
            <person name="Kuo A."/>
            <person name="Miyauchi S."/>
            <person name="Kiss E."/>
            <person name="Drula E."/>
            <person name="Kohler A."/>
            <person name="Sanchez-Garcia M."/>
            <person name="Andreopoulos B."/>
            <person name="Barry K.W."/>
            <person name="Bonito G."/>
            <person name="Buee M."/>
            <person name="Carver A."/>
            <person name="Chen C."/>
            <person name="Cichocki N."/>
            <person name="Clum A."/>
            <person name="Culley D."/>
            <person name="Crous P.W."/>
            <person name="Fauchery L."/>
            <person name="Girlanda M."/>
            <person name="Hayes R."/>
            <person name="Keri Z."/>
            <person name="Labutti K."/>
            <person name="Lipzen A."/>
            <person name="Lombard V."/>
            <person name="Magnuson J."/>
            <person name="Maillard F."/>
            <person name="Morin E."/>
            <person name="Murat C."/>
            <person name="Nolan M."/>
            <person name="Ohm R."/>
            <person name="Pangilinan J."/>
            <person name="Pereira M."/>
            <person name="Perotto S."/>
            <person name="Peter M."/>
            <person name="Riley R."/>
            <person name="Sitrit Y."/>
            <person name="Stielow B."/>
            <person name="Szollosi G."/>
            <person name="Zifcakova L."/>
            <person name="Stursova M."/>
            <person name="Spatafora J.W."/>
            <person name="Tedersoo L."/>
            <person name="Vaario L.-M."/>
            <person name="Yamada A."/>
            <person name="Yan M."/>
            <person name="Wang P."/>
            <person name="Xu J."/>
            <person name="Bruns T."/>
            <person name="Baldrian P."/>
            <person name="Vilgalys R."/>
            <person name="Henrissat B."/>
            <person name="Grigoriev I.V."/>
            <person name="Hibbett D."/>
            <person name="Nagy L.G."/>
            <person name="Martin F.M."/>
        </authorList>
    </citation>
    <scope>NUCLEOTIDE SEQUENCE</scope>
    <source>
        <strain evidence="5">UH-Tt-Lm1</strain>
    </source>
</reference>
<feature type="coiled-coil region" evidence="3">
    <location>
        <begin position="19"/>
        <end position="46"/>
    </location>
</feature>
<name>A0A9P6H289_9AGAM</name>
<comment type="similarity">
    <text evidence="1">Belongs to the SIKE family.</text>
</comment>
<keyword evidence="2 3" id="KW-0175">Coiled coil</keyword>
<evidence type="ECO:0000256" key="4">
    <source>
        <dbReference type="SAM" id="MobiDB-lite"/>
    </source>
</evidence>
<evidence type="ECO:0000313" key="5">
    <source>
        <dbReference type="EMBL" id="KAF9777639.1"/>
    </source>
</evidence>
<keyword evidence="6" id="KW-1185">Reference proteome</keyword>
<feature type="region of interest" description="Disordered" evidence="4">
    <location>
        <begin position="238"/>
        <end position="257"/>
    </location>
</feature>
<dbReference type="InterPro" id="IPR008555">
    <property type="entry name" value="SIKE"/>
</dbReference>
<proteinExistence type="inferred from homology"/>
<feature type="coiled-coil region" evidence="3">
    <location>
        <begin position="83"/>
        <end position="110"/>
    </location>
</feature>
<dbReference type="OrthoDB" id="21214at2759"/>
<gene>
    <name evidence="5" type="ORF">BJ322DRAFT_1095772</name>
</gene>
<evidence type="ECO:0000256" key="1">
    <source>
        <dbReference type="ARBA" id="ARBA00005537"/>
    </source>
</evidence>